<evidence type="ECO:0000313" key="1">
    <source>
        <dbReference type="EMBL" id="OGK46378.1"/>
    </source>
</evidence>
<evidence type="ECO:0000313" key="2">
    <source>
        <dbReference type="Proteomes" id="UP000177141"/>
    </source>
</evidence>
<sequence length="233" mass="27681">MLKNYTDNFKKTFDKEYFIKYYFGTTGNFGPSELQRNKNWFYGWFESLNKDYDFTKGKGRKVLEIGCAIGAAADILHERGFDVTATDISRFAIKKNKKFLPNIKFKVLDIEKTQKENNYYDLIYAFEVIEHLQNPEKAINNMFNMLKKGGTLICSTPYPYKHSLYVDKTHVNVRYPVEWVMAFRKSGFIKIWHREKTFIPFFYRISKYLHFILPFGVNNPYLNSHVFIIGQKI</sequence>
<dbReference type="PANTHER" id="PTHR43861">
    <property type="entry name" value="TRANS-ACONITATE 2-METHYLTRANSFERASE-RELATED"/>
    <property type="match status" value="1"/>
</dbReference>
<accession>A0A1F7ISP1</accession>
<reference evidence="1 2" key="1">
    <citation type="journal article" date="2016" name="Nat. Commun.">
        <title>Thousands of microbial genomes shed light on interconnected biogeochemical processes in an aquifer system.</title>
        <authorList>
            <person name="Anantharaman K."/>
            <person name="Brown C.T."/>
            <person name="Hug L.A."/>
            <person name="Sharon I."/>
            <person name="Castelle C.J."/>
            <person name="Probst A.J."/>
            <person name="Thomas B.C."/>
            <person name="Singh A."/>
            <person name="Wilkins M.J."/>
            <person name="Karaoz U."/>
            <person name="Brodie E.L."/>
            <person name="Williams K.H."/>
            <person name="Hubbard S.S."/>
            <person name="Banfield J.F."/>
        </authorList>
    </citation>
    <scope>NUCLEOTIDE SEQUENCE [LARGE SCALE GENOMIC DNA]</scope>
</reference>
<gene>
    <name evidence="1" type="ORF">A3A93_03325</name>
</gene>
<dbReference type="PANTHER" id="PTHR43861:SF6">
    <property type="entry name" value="METHYLTRANSFERASE TYPE 11"/>
    <property type="match status" value="1"/>
</dbReference>
<protein>
    <recommendedName>
        <fullName evidence="3">Methyltransferase type 11 domain-containing protein</fullName>
    </recommendedName>
</protein>
<dbReference type="SUPFAM" id="SSF53335">
    <property type="entry name" value="S-adenosyl-L-methionine-dependent methyltransferases"/>
    <property type="match status" value="1"/>
</dbReference>
<comment type="caution">
    <text evidence="1">The sequence shown here is derived from an EMBL/GenBank/DDBJ whole genome shotgun (WGS) entry which is preliminary data.</text>
</comment>
<dbReference type="Pfam" id="PF13489">
    <property type="entry name" value="Methyltransf_23"/>
    <property type="match status" value="1"/>
</dbReference>
<dbReference type="STRING" id="1802061.A3A93_03325"/>
<name>A0A1F7ISP1_9BACT</name>
<dbReference type="InterPro" id="IPR029063">
    <property type="entry name" value="SAM-dependent_MTases_sf"/>
</dbReference>
<dbReference type="CDD" id="cd02440">
    <property type="entry name" value="AdoMet_MTases"/>
    <property type="match status" value="1"/>
</dbReference>
<dbReference type="Proteomes" id="UP000177141">
    <property type="component" value="Unassembled WGS sequence"/>
</dbReference>
<dbReference type="EMBL" id="MGAL01000043">
    <property type="protein sequence ID" value="OGK46378.1"/>
    <property type="molecule type" value="Genomic_DNA"/>
</dbReference>
<dbReference type="AlphaFoldDB" id="A0A1F7ISP1"/>
<dbReference type="Gene3D" id="3.40.50.150">
    <property type="entry name" value="Vaccinia Virus protein VP39"/>
    <property type="match status" value="1"/>
</dbReference>
<proteinExistence type="predicted"/>
<evidence type="ECO:0008006" key="3">
    <source>
        <dbReference type="Google" id="ProtNLM"/>
    </source>
</evidence>
<organism evidence="1 2">
    <name type="scientific">Candidatus Roizmanbacteria bacterium RIFCSPLOWO2_01_FULL_38_12</name>
    <dbReference type="NCBI Taxonomy" id="1802061"/>
    <lineage>
        <taxon>Bacteria</taxon>
        <taxon>Candidatus Roizmaniibacteriota</taxon>
    </lineage>
</organism>